<dbReference type="AlphaFoldDB" id="A0A099P4Y9"/>
<evidence type="ECO:0000256" key="1">
    <source>
        <dbReference type="ARBA" id="ARBA00004123"/>
    </source>
</evidence>
<dbReference type="Proteomes" id="UP000029867">
    <property type="component" value="Unassembled WGS sequence"/>
</dbReference>
<dbReference type="GO" id="GO:0006974">
    <property type="term" value="P:DNA damage response"/>
    <property type="evidence" value="ECO:0007669"/>
    <property type="project" value="TreeGrafter"/>
</dbReference>
<feature type="compositionally biased region" description="Acidic residues" evidence="6">
    <location>
        <begin position="246"/>
        <end position="263"/>
    </location>
</feature>
<evidence type="ECO:0000256" key="2">
    <source>
        <dbReference type="ARBA" id="ARBA00022705"/>
    </source>
</evidence>
<dbReference type="SUPFAM" id="SSF47113">
    <property type="entry name" value="Histone-fold"/>
    <property type="match status" value="1"/>
</dbReference>
<evidence type="ECO:0000259" key="7">
    <source>
        <dbReference type="Pfam" id="PF00808"/>
    </source>
</evidence>
<keyword evidence="3" id="KW-0539">Nucleus</keyword>
<dbReference type="InterPro" id="IPR009072">
    <property type="entry name" value="Histone-fold"/>
</dbReference>
<dbReference type="GO" id="GO:0006272">
    <property type="term" value="P:leading strand elongation"/>
    <property type="evidence" value="ECO:0007669"/>
    <property type="project" value="TreeGrafter"/>
</dbReference>
<dbReference type="HOGENOM" id="CLU_087036_0_0_1"/>
<dbReference type="GO" id="GO:0008622">
    <property type="term" value="C:epsilon DNA polymerase complex"/>
    <property type="evidence" value="ECO:0007669"/>
    <property type="project" value="TreeGrafter"/>
</dbReference>
<dbReference type="eggNOG" id="KOG0870">
    <property type="taxonomic scope" value="Eukaryota"/>
</dbReference>
<comment type="caution">
    <text evidence="8">The sequence shown here is derived from an EMBL/GenBank/DDBJ whole genome shotgun (WGS) entry which is preliminary data.</text>
</comment>
<reference evidence="9" key="1">
    <citation type="journal article" date="2014" name="Microb. Cell Fact.">
        <title>Exploiting Issatchenkia orientalis SD108 for succinic acid production.</title>
        <authorList>
            <person name="Xiao H."/>
            <person name="Shao Z."/>
            <person name="Jiang Y."/>
            <person name="Dole S."/>
            <person name="Zhao H."/>
        </authorList>
    </citation>
    <scope>NUCLEOTIDE SEQUENCE [LARGE SCALE GENOMIC DNA]</scope>
    <source>
        <strain evidence="9">SD108</strain>
    </source>
</reference>
<gene>
    <name evidence="8" type="ORF">JL09_g1710</name>
</gene>
<dbReference type="GO" id="GO:0008623">
    <property type="term" value="C:CHRAC"/>
    <property type="evidence" value="ECO:0007669"/>
    <property type="project" value="TreeGrafter"/>
</dbReference>
<proteinExistence type="predicted"/>
<dbReference type="PANTHER" id="PTHR46172:SF1">
    <property type="entry name" value="DNA POLYMERASE EPSILON SUBUNIT 3"/>
    <property type="match status" value="1"/>
</dbReference>
<dbReference type="GO" id="GO:0031507">
    <property type="term" value="P:heterochromatin formation"/>
    <property type="evidence" value="ECO:0007669"/>
    <property type="project" value="TreeGrafter"/>
</dbReference>
<feature type="compositionally biased region" description="Acidic residues" evidence="6">
    <location>
        <begin position="187"/>
        <end position="225"/>
    </location>
</feature>
<comment type="subcellular location">
    <subcellularLocation>
        <location evidence="1">Nucleus</location>
    </subcellularLocation>
</comment>
<organism evidence="8 9">
    <name type="scientific">Pichia kudriavzevii</name>
    <name type="common">Yeast</name>
    <name type="synonym">Issatchenkia orientalis</name>
    <dbReference type="NCBI Taxonomy" id="4909"/>
    <lineage>
        <taxon>Eukaryota</taxon>
        <taxon>Fungi</taxon>
        <taxon>Dikarya</taxon>
        <taxon>Ascomycota</taxon>
        <taxon>Saccharomycotina</taxon>
        <taxon>Pichiomycetes</taxon>
        <taxon>Pichiales</taxon>
        <taxon>Pichiaceae</taxon>
        <taxon>Pichia</taxon>
    </lineage>
</organism>
<dbReference type="Pfam" id="PF00808">
    <property type="entry name" value="CBFD_NFYB_HMF"/>
    <property type="match status" value="1"/>
</dbReference>
<evidence type="ECO:0000256" key="6">
    <source>
        <dbReference type="SAM" id="MobiDB-lite"/>
    </source>
</evidence>
<dbReference type="CDD" id="cd22928">
    <property type="entry name" value="HFD_POLE3_DPB4"/>
    <property type="match status" value="1"/>
</dbReference>
<evidence type="ECO:0000256" key="4">
    <source>
        <dbReference type="ARBA" id="ARBA00039775"/>
    </source>
</evidence>
<feature type="region of interest" description="Disordered" evidence="6">
    <location>
        <begin position="130"/>
        <end position="276"/>
    </location>
</feature>
<feature type="domain" description="Transcription factor CBF/NF-Y/archaeal histone" evidence="7">
    <location>
        <begin position="31"/>
        <end position="99"/>
    </location>
</feature>
<dbReference type="GO" id="GO:0031490">
    <property type="term" value="F:chromatin DNA binding"/>
    <property type="evidence" value="ECO:0007669"/>
    <property type="project" value="TreeGrafter"/>
</dbReference>
<sequence>MPVKGWRRDDQDTNFDTMLHSEGMSIDTFLFPKSTINKICKNALHESDPETNYLIAKDSQTVIQRSCVLFINFIYHHAKQLVKAQNRKVVNADDIMSALQQVGYGEFTPILQNELQSFNKRKEAKKIAKAQQKLNDVEDADVDDSIGNHNKRLKLGTSIHGNDVTMSDHGDTTEFNDPSVVVHDQDTEAEEEEEEEEDEDEEDDGEEDMEGKEADENDDSTEETGEVIRHGPSQLELEQKELVGDKDEDEEKEEEEEEEDEDPVSAVSDKIEEEID</sequence>
<keyword evidence="2" id="KW-0235">DNA replication</keyword>
<dbReference type="GO" id="GO:0046982">
    <property type="term" value="F:protein heterodimerization activity"/>
    <property type="evidence" value="ECO:0007669"/>
    <property type="project" value="InterPro"/>
</dbReference>
<evidence type="ECO:0000313" key="8">
    <source>
        <dbReference type="EMBL" id="KGK39091.1"/>
    </source>
</evidence>
<dbReference type="PANTHER" id="PTHR46172">
    <property type="entry name" value="DNA POLYMERASE EPSILON SUBUNIT 3"/>
    <property type="match status" value="1"/>
</dbReference>
<dbReference type="InterPro" id="IPR003958">
    <property type="entry name" value="CBFA_NFYB_domain"/>
</dbReference>
<dbReference type="InterPro" id="IPR051377">
    <property type="entry name" value="DNA_Pol-Epsilon_Subunit"/>
</dbReference>
<evidence type="ECO:0000256" key="5">
    <source>
        <dbReference type="ARBA" id="ARBA00042096"/>
    </source>
</evidence>
<dbReference type="Gene3D" id="1.10.20.10">
    <property type="entry name" value="Histone, subunit A"/>
    <property type="match status" value="1"/>
</dbReference>
<name>A0A099P4Y9_PICKU</name>
<dbReference type="EMBL" id="JQFK01000012">
    <property type="protein sequence ID" value="KGK39091.1"/>
    <property type="molecule type" value="Genomic_DNA"/>
</dbReference>
<protein>
    <recommendedName>
        <fullName evidence="4">DNA polymerase epsilon subunit D</fullName>
    </recommendedName>
    <alternativeName>
        <fullName evidence="5">DNA polymerase II subunit D</fullName>
    </alternativeName>
</protein>
<evidence type="ECO:0000256" key="3">
    <source>
        <dbReference type="ARBA" id="ARBA00023242"/>
    </source>
</evidence>
<evidence type="ECO:0000313" key="9">
    <source>
        <dbReference type="Proteomes" id="UP000029867"/>
    </source>
</evidence>
<dbReference type="VEuPathDB" id="FungiDB:C5L36_0B03800"/>
<accession>A0A099P4Y9</accession>